<protein>
    <submittedName>
        <fullName evidence="2">Uncharacterized protein</fullName>
    </submittedName>
</protein>
<comment type="caution">
    <text evidence="2">The sequence shown here is derived from an EMBL/GenBank/DDBJ whole genome shotgun (WGS) entry which is preliminary data.</text>
</comment>
<keyword evidence="1" id="KW-0472">Membrane</keyword>
<keyword evidence="3" id="KW-1185">Reference proteome</keyword>
<evidence type="ECO:0000256" key="1">
    <source>
        <dbReference type="SAM" id="Phobius"/>
    </source>
</evidence>
<evidence type="ECO:0000313" key="2">
    <source>
        <dbReference type="EMBL" id="CAK8696306.1"/>
    </source>
</evidence>
<name>A0ABP0GX39_CLALP</name>
<keyword evidence="1" id="KW-0812">Transmembrane</keyword>
<organism evidence="2 3">
    <name type="scientific">Clavelina lepadiformis</name>
    <name type="common">Light-bulb sea squirt</name>
    <name type="synonym">Ascidia lepadiformis</name>
    <dbReference type="NCBI Taxonomy" id="159417"/>
    <lineage>
        <taxon>Eukaryota</taxon>
        <taxon>Metazoa</taxon>
        <taxon>Chordata</taxon>
        <taxon>Tunicata</taxon>
        <taxon>Ascidiacea</taxon>
        <taxon>Aplousobranchia</taxon>
        <taxon>Clavelinidae</taxon>
        <taxon>Clavelina</taxon>
    </lineage>
</organism>
<sequence length="132" mass="15287">MINDRPRISSKWSTFAPSFVIIFLVGTTFALLYSMDYILVSTDLFITYDEYLVRTLACADKYVEDVTSLQSYINISSTTNLTYSEGYCRAWEMYLHCCWEVRSAFNGTSLNQMHEDTGMCENMSKATWTSFF</sequence>
<accession>A0ABP0GX39</accession>
<dbReference type="Proteomes" id="UP001642483">
    <property type="component" value="Unassembled WGS sequence"/>
</dbReference>
<gene>
    <name evidence="2" type="ORF">CVLEPA_LOCUS29468</name>
</gene>
<reference evidence="2 3" key="1">
    <citation type="submission" date="2024-02" db="EMBL/GenBank/DDBJ databases">
        <authorList>
            <person name="Daric V."/>
            <person name="Darras S."/>
        </authorList>
    </citation>
    <scope>NUCLEOTIDE SEQUENCE [LARGE SCALE GENOMIC DNA]</scope>
</reference>
<evidence type="ECO:0000313" key="3">
    <source>
        <dbReference type="Proteomes" id="UP001642483"/>
    </source>
</evidence>
<feature type="transmembrane region" description="Helical" evidence="1">
    <location>
        <begin position="12"/>
        <end position="33"/>
    </location>
</feature>
<keyword evidence="1" id="KW-1133">Transmembrane helix</keyword>
<dbReference type="EMBL" id="CAWYQH010000152">
    <property type="protein sequence ID" value="CAK8696306.1"/>
    <property type="molecule type" value="Genomic_DNA"/>
</dbReference>
<proteinExistence type="predicted"/>